<dbReference type="AlphaFoldDB" id="A0A2M6XBJ9"/>
<feature type="compositionally biased region" description="Polar residues" evidence="2">
    <location>
        <begin position="194"/>
        <end position="212"/>
    </location>
</feature>
<dbReference type="EMBL" id="PEZK01000004">
    <property type="protein sequence ID" value="PIU02442.1"/>
    <property type="molecule type" value="Genomic_DNA"/>
</dbReference>
<organism evidence="3 4">
    <name type="scientific">Candidatus Shapirobacteria bacterium CG09_land_8_20_14_0_10_49_15</name>
    <dbReference type="NCBI Taxonomy" id="1974482"/>
    <lineage>
        <taxon>Bacteria</taxon>
        <taxon>Candidatus Shapironibacteriota</taxon>
    </lineage>
</organism>
<reference evidence="4" key="1">
    <citation type="submission" date="2017-09" db="EMBL/GenBank/DDBJ databases">
        <title>Depth-based differentiation of microbial function through sediment-hosted aquifers and enrichment of novel symbionts in the deep terrestrial subsurface.</title>
        <authorList>
            <person name="Probst A.J."/>
            <person name="Ladd B."/>
            <person name="Jarett J.K."/>
            <person name="Geller-Mcgrath D.E."/>
            <person name="Sieber C.M.K."/>
            <person name="Emerson J.B."/>
            <person name="Anantharaman K."/>
            <person name="Thomas B.C."/>
            <person name="Malmstrom R."/>
            <person name="Stieglmeier M."/>
            <person name="Klingl A."/>
            <person name="Woyke T."/>
            <person name="Ryan C.M."/>
            <person name="Banfield J.F."/>
        </authorList>
    </citation>
    <scope>NUCLEOTIDE SEQUENCE [LARGE SCALE GENOMIC DNA]</scope>
</reference>
<evidence type="ECO:0000313" key="3">
    <source>
        <dbReference type="EMBL" id="PIU02442.1"/>
    </source>
</evidence>
<evidence type="ECO:0000256" key="1">
    <source>
        <dbReference type="SAM" id="Coils"/>
    </source>
</evidence>
<dbReference type="Proteomes" id="UP000231214">
    <property type="component" value="Unassembled WGS sequence"/>
</dbReference>
<evidence type="ECO:0008006" key="5">
    <source>
        <dbReference type="Google" id="ProtNLM"/>
    </source>
</evidence>
<proteinExistence type="predicted"/>
<gene>
    <name evidence="3" type="ORF">COT66_00205</name>
</gene>
<comment type="caution">
    <text evidence="3">The sequence shown here is derived from an EMBL/GenBank/DDBJ whole genome shotgun (WGS) entry which is preliminary data.</text>
</comment>
<evidence type="ECO:0000313" key="4">
    <source>
        <dbReference type="Proteomes" id="UP000231214"/>
    </source>
</evidence>
<evidence type="ECO:0000256" key="2">
    <source>
        <dbReference type="SAM" id="MobiDB-lite"/>
    </source>
</evidence>
<sequence>MIKKAAILVLSVGWLIFSSLPVLAVDPLLNRAEIEARIQEKEQELVQKREEFRQRLEGIRDEHKQKIVGNLDASYSRINQRWITHFNNVLDRLEAILDRLKTRAAGQYADKFVEAEQLLAAAREKIAVQAAKIYTIEITDEASLRGDVKAVHQQLRTDLTTLRAEVKAARDALHDILKIMAESEGSPEAEKANTVRQSVSTTSKDGNASATAESVVIIE</sequence>
<accession>A0A2M6XBJ9</accession>
<protein>
    <recommendedName>
        <fullName evidence="5">DUF5667 domain-containing protein</fullName>
    </recommendedName>
</protein>
<feature type="region of interest" description="Disordered" evidence="2">
    <location>
        <begin position="184"/>
        <end position="212"/>
    </location>
</feature>
<name>A0A2M6XBJ9_9BACT</name>
<keyword evidence="1" id="KW-0175">Coiled coil</keyword>
<feature type="coiled-coil region" evidence="1">
    <location>
        <begin position="29"/>
        <end position="103"/>
    </location>
</feature>